<dbReference type="FunFam" id="1.20.1640.10:FF:000008">
    <property type="entry name" value="NPC intracellular cholesterol transporter 1"/>
    <property type="match status" value="1"/>
</dbReference>
<feature type="transmembrane region" description="Helical" evidence="12">
    <location>
        <begin position="782"/>
        <end position="802"/>
    </location>
</feature>
<evidence type="ECO:0000256" key="11">
    <source>
        <dbReference type="ARBA" id="ARBA00023180"/>
    </source>
</evidence>
<keyword evidence="4 12" id="KW-0812">Transmembrane</keyword>
<dbReference type="PANTHER" id="PTHR45727">
    <property type="entry name" value="NPC INTRACELLULAR CHOLESTEROL TRANSPORTER 1"/>
    <property type="match status" value="1"/>
</dbReference>
<evidence type="ECO:0000259" key="14">
    <source>
        <dbReference type="PROSITE" id="PS50156"/>
    </source>
</evidence>
<dbReference type="OrthoDB" id="6510177at2759"/>
<protein>
    <submittedName>
        <fullName evidence="15">Niemann-Pick type C-related protein 1</fullName>
    </submittedName>
</protein>
<dbReference type="Pfam" id="PF16414">
    <property type="entry name" value="NPC1_N"/>
    <property type="match status" value="1"/>
</dbReference>
<dbReference type="PROSITE" id="PS50156">
    <property type="entry name" value="SSD"/>
    <property type="match status" value="1"/>
</dbReference>
<feature type="chain" id="PRO_5013092403" evidence="13">
    <location>
        <begin position="17"/>
        <end position="1226"/>
    </location>
</feature>
<evidence type="ECO:0000256" key="2">
    <source>
        <dbReference type="ARBA" id="ARBA00005585"/>
    </source>
</evidence>
<feature type="transmembrane region" description="Helical" evidence="12">
    <location>
        <begin position="1082"/>
        <end position="1104"/>
    </location>
</feature>
<keyword evidence="11" id="KW-0325">Glycoprotein</keyword>
<proteinExistence type="inferred from homology"/>
<gene>
    <name evidence="15" type="ORF">NEOLI_002391</name>
</gene>
<keyword evidence="7" id="KW-0445">Lipid transport</keyword>
<feature type="signal peptide" evidence="13">
    <location>
        <begin position="1"/>
        <end position="16"/>
    </location>
</feature>
<feature type="transmembrane region" description="Helical" evidence="12">
    <location>
        <begin position="574"/>
        <end position="595"/>
    </location>
</feature>
<dbReference type="EMBL" id="LXFE01002858">
    <property type="protein sequence ID" value="OLL22746.1"/>
    <property type="molecule type" value="Genomic_DNA"/>
</dbReference>
<keyword evidence="5 13" id="KW-0732">Signal</keyword>
<keyword evidence="9 12" id="KW-0472">Membrane</keyword>
<dbReference type="GO" id="GO:0032934">
    <property type="term" value="F:sterol binding"/>
    <property type="evidence" value="ECO:0007669"/>
    <property type="project" value="EnsemblFungi"/>
</dbReference>
<dbReference type="Gene3D" id="1.20.1640.10">
    <property type="entry name" value="Multidrug efflux transporter AcrB transmembrane domain"/>
    <property type="match status" value="2"/>
</dbReference>
<evidence type="ECO:0000256" key="10">
    <source>
        <dbReference type="ARBA" id="ARBA00023157"/>
    </source>
</evidence>
<evidence type="ECO:0000256" key="1">
    <source>
        <dbReference type="ARBA" id="ARBA00004127"/>
    </source>
</evidence>
<comment type="subcellular location">
    <subcellularLocation>
        <location evidence="1">Endomembrane system</location>
        <topology evidence="1">Multi-pass membrane protein</topology>
    </subcellularLocation>
</comment>
<dbReference type="Proteomes" id="UP000186594">
    <property type="component" value="Unassembled WGS sequence"/>
</dbReference>
<feature type="transmembrane region" description="Helical" evidence="12">
    <location>
        <begin position="687"/>
        <end position="706"/>
    </location>
</feature>
<name>A0A1U7LJA5_NEOID</name>
<feature type="transmembrane region" description="Helical" evidence="12">
    <location>
        <begin position="1125"/>
        <end position="1146"/>
    </location>
</feature>
<dbReference type="STRING" id="1198029.A0A1U7LJA5"/>
<keyword evidence="10" id="KW-1015">Disulfide bond</keyword>
<dbReference type="GO" id="GO:0006665">
    <property type="term" value="P:sphingolipid metabolic process"/>
    <property type="evidence" value="ECO:0007669"/>
    <property type="project" value="EnsemblFungi"/>
</dbReference>
<dbReference type="AlphaFoldDB" id="A0A1U7LJA5"/>
<accession>A0A1U7LJA5</accession>
<keyword evidence="6 12" id="KW-1133">Transmembrane helix</keyword>
<keyword evidence="8" id="KW-0443">Lipid metabolism</keyword>
<evidence type="ECO:0000256" key="9">
    <source>
        <dbReference type="ARBA" id="ARBA00023136"/>
    </source>
</evidence>
<dbReference type="Pfam" id="PF12349">
    <property type="entry name" value="Sterol-sensing"/>
    <property type="match status" value="1"/>
</dbReference>
<dbReference type="InterPro" id="IPR032190">
    <property type="entry name" value="NPC1_N"/>
</dbReference>
<feature type="transmembrane region" description="Helical" evidence="12">
    <location>
        <begin position="607"/>
        <end position="629"/>
    </location>
</feature>
<dbReference type="SUPFAM" id="SSF82866">
    <property type="entry name" value="Multidrug efflux transporter AcrB transmembrane domain"/>
    <property type="match status" value="2"/>
</dbReference>
<feature type="transmembrane region" description="Helical" evidence="12">
    <location>
        <begin position="1054"/>
        <end position="1076"/>
    </location>
</feature>
<evidence type="ECO:0000256" key="8">
    <source>
        <dbReference type="ARBA" id="ARBA00023098"/>
    </source>
</evidence>
<evidence type="ECO:0000256" key="3">
    <source>
        <dbReference type="ARBA" id="ARBA00022448"/>
    </source>
</evidence>
<comment type="similarity">
    <text evidence="2">Belongs to the patched family.</text>
</comment>
<reference evidence="15 16" key="1">
    <citation type="submission" date="2016-04" db="EMBL/GenBank/DDBJ databases">
        <title>Evolutionary innovation and constraint leading to complex multicellularity in the Ascomycota.</title>
        <authorList>
            <person name="Cisse O."/>
            <person name="Nguyen A."/>
            <person name="Hewitt D.A."/>
            <person name="Jedd G."/>
            <person name="Stajich J.E."/>
        </authorList>
    </citation>
    <scope>NUCLEOTIDE SEQUENCE [LARGE SCALE GENOMIC DNA]</scope>
    <source>
        <strain evidence="15 16">DAH-3</strain>
    </source>
</reference>
<feature type="transmembrane region" description="Helical" evidence="12">
    <location>
        <begin position="1024"/>
        <end position="1047"/>
    </location>
</feature>
<evidence type="ECO:0000256" key="5">
    <source>
        <dbReference type="ARBA" id="ARBA00022729"/>
    </source>
</evidence>
<dbReference type="Pfam" id="PF22314">
    <property type="entry name" value="NPC1_MLD"/>
    <property type="match status" value="1"/>
</dbReference>
<dbReference type="PANTHER" id="PTHR45727:SF2">
    <property type="entry name" value="NPC INTRACELLULAR CHOLESTEROL TRANSPORTER 1"/>
    <property type="match status" value="1"/>
</dbReference>
<organism evidence="15 16">
    <name type="scientific">Neolecta irregularis (strain DAH-3)</name>
    <dbReference type="NCBI Taxonomy" id="1198029"/>
    <lineage>
        <taxon>Eukaryota</taxon>
        <taxon>Fungi</taxon>
        <taxon>Dikarya</taxon>
        <taxon>Ascomycota</taxon>
        <taxon>Taphrinomycotina</taxon>
        <taxon>Neolectales</taxon>
        <taxon>Neolectaceae</taxon>
        <taxon>Neolecta</taxon>
    </lineage>
</organism>
<keyword evidence="16" id="KW-1185">Reference proteome</keyword>
<feature type="transmembrane region" description="Helical" evidence="12">
    <location>
        <begin position="712"/>
        <end position="735"/>
    </location>
</feature>
<evidence type="ECO:0000256" key="12">
    <source>
        <dbReference type="SAM" id="Phobius"/>
    </source>
</evidence>
<evidence type="ECO:0000313" key="16">
    <source>
        <dbReference type="Proteomes" id="UP000186594"/>
    </source>
</evidence>
<evidence type="ECO:0000256" key="4">
    <source>
        <dbReference type="ARBA" id="ARBA00022692"/>
    </source>
</evidence>
<dbReference type="InterPro" id="IPR053956">
    <property type="entry name" value="NPC1_MLD"/>
</dbReference>
<feature type="transmembrane region" description="Helical" evidence="12">
    <location>
        <begin position="635"/>
        <end position="656"/>
    </location>
</feature>
<dbReference type="GO" id="GO:0015918">
    <property type="term" value="P:sterol transport"/>
    <property type="evidence" value="ECO:0007669"/>
    <property type="project" value="EnsemblFungi"/>
</dbReference>
<dbReference type="InterPro" id="IPR053958">
    <property type="entry name" value="HMGCR/SNAP/NPC1-like_SSD"/>
</dbReference>
<keyword evidence="3" id="KW-0813">Transport</keyword>
<evidence type="ECO:0000256" key="13">
    <source>
        <dbReference type="SAM" id="SignalP"/>
    </source>
</evidence>
<feature type="domain" description="SSD" evidence="14">
    <location>
        <begin position="571"/>
        <end position="737"/>
    </location>
</feature>
<evidence type="ECO:0000313" key="15">
    <source>
        <dbReference type="EMBL" id="OLL22746.1"/>
    </source>
</evidence>
<evidence type="ECO:0000256" key="6">
    <source>
        <dbReference type="ARBA" id="ARBA00022989"/>
    </source>
</evidence>
<dbReference type="OMA" id="WWFDVES"/>
<evidence type="ECO:0000256" key="7">
    <source>
        <dbReference type="ARBA" id="ARBA00023055"/>
    </source>
</evidence>
<feature type="transmembrane region" description="Helical" evidence="12">
    <location>
        <begin position="258"/>
        <end position="280"/>
    </location>
</feature>
<dbReference type="GO" id="GO:0012505">
    <property type="term" value="C:endomembrane system"/>
    <property type="evidence" value="ECO:0007669"/>
    <property type="project" value="UniProtKB-SubCell"/>
</dbReference>
<sequence length="1226" mass="135625">MHWTFTILLLVGASIATEIHRAGYCAFRGQCGKTSAFGAQLPCPDNGPASKIDPESQKKLISLCGPEWADILVCCDSDQLKLLSSNLKQVESLISSCPACKYNFSHFFCQFTCSPNQSTFVDVTETGQSTSKKEVVTKLDYFVSTSTRDGFFDSCKDVKFSATNGYVMDLIGGGAENSTAFLKFLGDKKPFLGSPFQINFPSSSAGSDKILPSEQDMKSCSNTEPSYRCSCVDCPQSCPSLPELQPLSECKVGSLPCWSFAMILLYILGLVLFLAGYTVTLRSSPPNQDRVRLLRDEYHTDDSEEEGDIDGGIIENRIQTYRLHTYLSRQFHLLGLHCAHNPAVTIGSSLLILGILNLGWFGFSVETNPVKLWVSPTSEAANEKSFFDENFGPFFRSQQAFLTNLTHGGPVLSYNNLAWWFDVESNISSITAGNISFGNVCYQPTESACVVQSITGYWGGDKSMLSHETWKSDLRQCINQPVGCLPPYSQPLKRDMVLSNGDIDSVEAIITTWVLKNSNDDQQVEKAMKWEEKLKLFLLDTQKQAENRGLRLSFSTEVSLEQELNKSTNTDARIVVVSYIAMFLYASLSLGGNVFHSRLLVDSKFTLGMVGILIVLLSVSSSVGLFSFFGIKVTLIIAEVIPFLILAIGVDNIFLLSHELERINIRFADELVPERIARTLAKVGPSIMLSATCQFVAFFVGSFVGMPAVRNFAIYAAGAILINAVLQITMFIGVLSLDLKRANRLDCFPCIRASSRSRPIQAEGFLSKVIRRYYAPNLLKPTVKFVVIGLFTALLATALGLFPRLQLGLDQRIALPNDSYLIPYFDDLASYFESGPPLYFVTKEANITQRSNQKALCGRFSACNEFSLSNILEQERQRSTVSYIAEPAASWIDDFFLWGTSCEKSGERCHVCFENKLWNITMSGFPEGLEFIKYFNLWIDAQTTEECPLAGKAAYSDAIVIDKTHITVAASSFRSSHIALRTQEDFINAYANARRVAKEVTHHTGIDTFPYSVFYVFFDQYQTIVRLTTVLLSSAILAVWLITSLFLGSVQTGFIVSLTITMIVLDIIGVMVLWGISLNAVSVVNLVISVGIGVEFCSHIAKAFMVNSRGDSGRFGKLGGHDERVWGSLTTVGASVFTGITLTKFIGVTVLAFTQSKIFEIYYFRIWLALVLLAASHGLIFLPVMLSLFGGEGYRVDDDDIGEEWQTDAARRYTQALLTSENSGDD</sequence>
<dbReference type="GO" id="GO:0000329">
    <property type="term" value="C:fungal-type vacuole membrane"/>
    <property type="evidence" value="ECO:0007669"/>
    <property type="project" value="EnsemblFungi"/>
</dbReference>
<dbReference type="FunFam" id="1.20.1640.10:FF:000029">
    <property type="entry name" value="Putative Patched sphingolipid transporter"/>
    <property type="match status" value="1"/>
</dbReference>
<feature type="transmembrane region" description="Helical" evidence="12">
    <location>
        <begin position="1166"/>
        <end position="1189"/>
    </location>
</feature>
<comment type="caution">
    <text evidence="15">The sequence shown here is derived from an EMBL/GenBank/DDBJ whole genome shotgun (WGS) entry which is preliminary data.</text>
</comment>
<dbReference type="InterPro" id="IPR000731">
    <property type="entry name" value="SSD"/>
</dbReference>